<dbReference type="PANTHER" id="PTHR37534">
    <property type="entry name" value="TRANSCRIPTIONAL ACTIVATOR PROTEIN UGA3"/>
    <property type="match status" value="1"/>
</dbReference>
<feature type="compositionally biased region" description="Basic and acidic residues" evidence="3">
    <location>
        <begin position="99"/>
        <end position="108"/>
    </location>
</feature>
<gene>
    <name evidence="6" type="ORF">CMEL01_14724</name>
</gene>
<dbReference type="GO" id="GO:0000976">
    <property type="term" value="F:transcription cis-regulatory region binding"/>
    <property type="evidence" value="ECO:0007669"/>
    <property type="project" value="TreeGrafter"/>
</dbReference>
<evidence type="ECO:0000256" key="1">
    <source>
        <dbReference type="ARBA" id="ARBA00004123"/>
    </source>
</evidence>
<dbReference type="Gene3D" id="4.10.240.10">
    <property type="entry name" value="Zn(2)-C6 fungal-type DNA-binding domain"/>
    <property type="match status" value="1"/>
</dbReference>
<keyword evidence="2" id="KW-0539">Nucleus</keyword>
<evidence type="ECO:0000256" key="3">
    <source>
        <dbReference type="SAM" id="MobiDB-lite"/>
    </source>
</evidence>
<dbReference type="SUPFAM" id="SSF57701">
    <property type="entry name" value="Zn2/Cys6 DNA-binding domain"/>
    <property type="match status" value="1"/>
</dbReference>
<feature type="signal peptide" evidence="4">
    <location>
        <begin position="1"/>
        <end position="15"/>
    </location>
</feature>
<evidence type="ECO:0000313" key="7">
    <source>
        <dbReference type="Proteomes" id="UP001239795"/>
    </source>
</evidence>
<sequence length="516" mass="57555">MLMIHILLLTELVELDMLMSRWGRRTPLLLKNQSIGDPSDHAVFVPESTSKMPHKRSRTGCLTCRDEGYKCDEAKPHCGRCVRLGKTCKGYGLRVRWKSADDPKEGGRVTKKKGPKSKGSIGPRKVTPPSSDEQPATPSSSSMTATSTSSPDSLIRNPSYLSPDVSPMNRYLLHHWNGSLASVISMASGVQNPFLVHLTPMMLRSTALLFSISSMAAGHLAILRNDSNLKTLSSRHMLVALSSLRESIQAENPELSLATILMLQISDRLFNTDSQIDHLAGAKAVIMHSGGPANWNTSSARFLLSLCFYHDVMSSISRASKPLLSMTNVAPLEGLHSLAKLTSVVSIVSTISKMQGQSGEAHQQRGYVIKRNLLDFSFSEEGDPDIEHTIQAYKHAAIVYLYRVWDDGESSTKPYYAEQCIYHLLKVPITSSFVSAHAWPLWTGGCESVEAHLRQMVLVRIREMYQNRQLPSLRRVQEDMEEVWQVKDAQRLQFGTENVDCCKMILHTRHREADLV</sequence>
<dbReference type="InterPro" id="IPR021858">
    <property type="entry name" value="Fun_TF"/>
</dbReference>
<comment type="subcellular location">
    <subcellularLocation>
        <location evidence="1">Nucleus</location>
    </subcellularLocation>
</comment>
<feature type="chain" id="PRO_5042547933" description="Zn(2)-C6 fungal-type domain-containing protein" evidence="4">
    <location>
        <begin position="16"/>
        <end position="516"/>
    </location>
</feature>
<evidence type="ECO:0000313" key="6">
    <source>
        <dbReference type="EMBL" id="KAK1461088.1"/>
    </source>
</evidence>
<keyword evidence="4" id="KW-0732">Signal</keyword>
<dbReference type="Pfam" id="PF00172">
    <property type="entry name" value="Zn_clus"/>
    <property type="match status" value="1"/>
</dbReference>
<dbReference type="GO" id="GO:0008270">
    <property type="term" value="F:zinc ion binding"/>
    <property type="evidence" value="ECO:0007669"/>
    <property type="project" value="InterPro"/>
</dbReference>
<evidence type="ECO:0000256" key="2">
    <source>
        <dbReference type="ARBA" id="ARBA00023242"/>
    </source>
</evidence>
<feature type="compositionally biased region" description="Low complexity" evidence="3">
    <location>
        <begin position="135"/>
        <end position="153"/>
    </location>
</feature>
<feature type="domain" description="Zn(2)-C6 fungal-type" evidence="5">
    <location>
        <begin position="60"/>
        <end position="88"/>
    </location>
</feature>
<dbReference type="InterPro" id="IPR036864">
    <property type="entry name" value="Zn2-C6_fun-type_DNA-bd_sf"/>
</dbReference>
<dbReference type="PROSITE" id="PS50048">
    <property type="entry name" value="ZN2_CY6_FUNGAL_2"/>
    <property type="match status" value="1"/>
</dbReference>
<dbReference type="Proteomes" id="UP001239795">
    <property type="component" value="Unassembled WGS sequence"/>
</dbReference>
<keyword evidence="7" id="KW-1185">Reference proteome</keyword>
<feature type="region of interest" description="Disordered" evidence="3">
    <location>
        <begin position="99"/>
        <end position="159"/>
    </location>
</feature>
<comment type="caution">
    <text evidence="6">The sequence shown here is derived from an EMBL/GenBank/DDBJ whole genome shotgun (WGS) entry which is preliminary data.</text>
</comment>
<dbReference type="PANTHER" id="PTHR37534:SF15">
    <property type="entry name" value="ZN(II)2CYS6 TRANSCRIPTION FACTOR (EUROFUNG)"/>
    <property type="match status" value="1"/>
</dbReference>
<dbReference type="Pfam" id="PF11951">
    <property type="entry name" value="Fungal_trans_2"/>
    <property type="match status" value="1"/>
</dbReference>
<dbReference type="InterPro" id="IPR001138">
    <property type="entry name" value="Zn2Cys6_DnaBD"/>
</dbReference>
<organism evidence="6 7">
    <name type="scientific">Colletotrichum melonis</name>
    <dbReference type="NCBI Taxonomy" id="1209925"/>
    <lineage>
        <taxon>Eukaryota</taxon>
        <taxon>Fungi</taxon>
        <taxon>Dikarya</taxon>
        <taxon>Ascomycota</taxon>
        <taxon>Pezizomycotina</taxon>
        <taxon>Sordariomycetes</taxon>
        <taxon>Hypocreomycetidae</taxon>
        <taxon>Glomerellales</taxon>
        <taxon>Glomerellaceae</taxon>
        <taxon>Colletotrichum</taxon>
        <taxon>Colletotrichum acutatum species complex</taxon>
    </lineage>
</organism>
<evidence type="ECO:0000259" key="5">
    <source>
        <dbReference type="PROSITE" id="PS50048"/>
    </source>
</evidence>
<evidence type="ECO:0000256" key="4">
    <source>
        <dbReference type="SAM" id="SignalP"/>
    </source>
</evidence>
<dbReference type="CDD" id="cd00067">
    <property type="entry name" value="GAL4"/>
    <property type="match status" value="1"/>
</dbReference>
<name>A0AAI9UM81_9PEZI</name>
<accession>A0AAI9UM81</accession>
<dbReference type="SMART" id="SM00066">
    <property type="entry name" value="GAL4"/>
    <property type="match status" value="1"/>
</dbReference>
<dbReference type="GO" id="GO:0000981">
    <property type="term" value="F:DNA-binding transcription factor activity, RNA polymerase II-specific"/>
    <property type="evidence" value="ECO:0007669"/>
    <property type="project" value="InterPro"/>
</dbReference>
<dbReference type="GO" id="GO:0045944">
    <property type="term" value="P:positive regulation of transcription by RNA polymerase II"/>
    <property type="evidence" value="ECO:0007669"/>
    <property type="project" value="TreeGrafter"/>
</dbReference>
<protein>
    <recommendedName>
        <fullName evidence="5">Zn(2)-C6 fungal-type domain-containing protein</fullName>
    </recommendedName>
</protein>
<proteinExistence type="predicted"/>
<reference evidence="6 7" key="1">
    <citation type="submission" date="2016-10" db="EMBL/GenBank/DDBJ databases">
        <title>The genome sequence of Colletotrichum fioriniae PJ7.</title>
        <authorList>
            <person name="Baroncelli R."/>
        </authorList>
    </citation>
    <scope>NUCLEOTIDE SEQUENCE [LARGE SCALE GENOMIC DNA]</scope>
    <source>
        <strain evidence="6">Col 31</strain>
    </source>
</reference>
<dbReference type="EMBL" id="MLGG01000011">
    <property type="protein sequence ID" value="KAK1461088.1"/>
    <property type="molecule type" value="Genomic_DNA"/>
</dbReference>
<dbReference type="AlphaFoldDB" id="A0AAI9UM81"/>
<dbReference type="GO" id="GO:0005634">
    <property type="term" value="C:nucleus"/>
    <property type="evidence" value="ECO:0007669"/>
    <property type="project" value="UniProtKB-SubCell"/>
</dbReference>